<evidence type="ECO:0008006" key="3">
    <source>
        <dbReference type="Google" id="ProtNLM"/>
    </source>
</evidence>
<dbReference type="EMBL" id="WKQP01000010">
    <property type="protein sequence ID" value="MSC60109.1"/>
    <property type="molecule type" value="Genomic_DNA"/>
</dbReference>
<comment type="caution">
    <text evidence="1">The sequence shown here is derived from an EMBL/GenBank/DDBJ whole genome shotgun (WGS) entry which is preliminary data.</text>
</comment>
<dbReference type="RefSeq" id="WP_154266925.1">
    <property type="nucleotide sequence ID" value="NZ_WKQP01000010.1"/>
</dbReference>
<reference evidence="1 2" key="1">
    <citation type="journal article" date="2019" name="Nat. Med.">
        <title>A library of human gut bacterial isolates paired with longitudinal multiomics data enables mechanistic microbiome research.</title>
        <authorList>
            <person name="Poyet M."/>
            <person name="Groussin M."/>
            <person name="Gibbons S.M."/>
            <person name="Avila-Pacheco J."/>
            <person name="Jiang X."/>
            <person name="Kearney S.M."/>
            <person name="Perrotta A.R."/>
            <person name="Berdy B."/>
            <person name="Zhao S."/>
            <person name="Lieberman T.D."/>
            <person name="Swanson P.K."/>
            <person name="Smith M."/>
            <person name="Roesemann S."/>
            <person name="Alexander J.E."/>
            <person name="Rich S.A."/>
            <person name="Livny J."/>
            <person name="Vlamakis H."/>
            <person name="Clish C."/>
            <person name="Bullock K."/>
            <person name="Deik A."/>
            <person name="Scott J."/>
            <person name="Pierce K.A."/>
            <person name="Xavier R.J."/>
            <person name="Alm E.J."/>
        </authorList>
    </citation>
    <scope>NUCLEOTIDE SEQUENCE [LARGE SCALE GENOMIC DNA]</scope>
    <source>
        <strain evidence="1 2">BIOML-A11</strain>
    </source>
</reference>
<dbReference type="InterPro" id="IPR009319">
    <property type="entry name" value="Phage_A118_VSP1"/>
</dbReference>
<dbReference type="Pfam" id="PF06152">
    <property type="entry name" value="Phage_min_cap2"/>
    <property type="match status" value="1"/>
</dbReference>
<dbReference type="GO" id="GO:0005198">
    <property type="term" value="F:structural molecule activity"/>
    <property type="evidence" value="ECO:0007669"/>
    <property type="project" value="InterPro"/>
</dbReference>
<gene>
    <name evidence="1" type="ORF">GKE07_07845</name>
</gene>
<evidence type="ECO:0000313" key="2">
    <source>
        <dbReference type="Proteomes" id="UP000479563"/>
    </source>
</evidence>
<dbReference type="Proteomes" id="UP000479563">
    <property type="component" value="Unassembled WGS sequence"/>
</dbReference>
<organism evidence="1 2">
    <name type="scientific">Agathobacter rectalis</name>
    <dbReference type="NCBI Taxonomy" id="39491"/>
    <lineage>
        <taxon>Bacteria</taxon>
        <taxon>Bacillati</taxon>
        <taxon>Bacillota</taxon>
        <taxon>Clostridia</taxon>
        <taxon>Lachnospirales</taxon>
        <taxon>Lachnospiraceae</taxon>
        <taxon>Agathobacter</taxon>
    </lineage>
</organism>
<accession>A0A6L5T7D1</accession>
<protein>
    <recommendedName>
        <fullName evidence="3">Minor capsid protein</fullName>
    </recommendedName>
</protein>
<name>A0A6L5T7D1_9FIRM</name>
<proteinExistence type="predicted"/>
<dbReference type="AlphaFoldDB" id="A0A6L5T7D1"/>
<evidence type="ECO:0000313" key="1">
    <source>
        <dbReference type="EMBL" id="MSC60109.1"/>
    </source>
</evidence>
<sequence>MGDNLNKAIDYMMKRFEEVNTFFIEKVAEQIMAIGELNPTSINRIAIMTEMGTNINDITQRLAIATNTSLRDVFKIYQAALDDVYTDQRFAQALKQQSISPEAKARITQYTQSVSIQTAKTLTNLSNTTAVSESYRTAIDTAVMAVSSGMTDYQSATRDAIKQIGYNGMQVVYESGYHRRLDTAIRQNVIDGANQIAQNCSIMMGEELGYDAYELSAHARSAPDHEPIQGRVFSKADFNNIQNGLPFRDIDGTLYRAIRRPIGEWNCMHIAMSFSTQYSKRRYTDAQLKQWAADNAKGCDIEGKHYSIYEAGQLMREIETEIRRQKDVAVAAQYAGDDTLRQSCQKKINALARKYNTVAQASGITPRRDRMTVQGFKPVKVK</sequence>